<sequence>MPAKRRMFVRTKIPRRVKAPEGYMLLWAFVEPISVECNLAKSTVVGILDRAIKQGKFKHFIKAGRKIFIAKNATNDALGIIAMHKNYSPGKLEALGGIKKKLRAAGADLLEIDSNKEPREWKAAKELVDSLGAKMFELQNALDKESRRAKIRREG</sequence>
<gene>
    <name evidence="1" type="ORF">J4415_02300</name>
</gene>
<dbReference type="AlphaFoldDB" id="A0A8T4L2Y5"/>
<evidence type="ECO:0000313" key="2">
    <source>
        <dbReference type="Proteomes" id="UP000677687"/>
    </source>
</evidence>
<comment type="caution">
    <text evidence="1">The sequence shown here is derived from an EMBL/GenBank/DDBJ whole genome shotgun (WGS) entry which is preliminary data.</text>
</comment>
<proteinExistence type="predicted"/>
<dbReference type="EMBL" id="JAGVWD010000034">
    <property type="protein sequence ID" value="MBS3057436.1"/>
    <property type="molecule type" value="Genomic_DNA"/>
</dbReference>
<evidence type="ECO:0000313" key="1">
    <source>
        <dbReference type="EMBL" id="MBS3057436.1"/>
    </source>
</evidence>
<reference evidence="1" key="2">
    <citation type="submission" date="2021-05" db="EMBL/GenBank/DDBJ databases">
        <title>Protein family content uncovers lineage relationships and bacterial pathway maintenance mechanisms in DPANN archaea.</title>
        <authorList>
            <person name="Castelle C.J."/>
            <person name="Meheust R."/>
            <person name="Jaffe A.L."/>
            <person name="Seitz K."/>
            <person name="Gong X."/>
            <person name="Baker B.J."/>
            <person name="Banfield J.F."/>
        </authorList>
    </citation>
    <scope>NUCLEOTIDE SEQUENCE</scope>
    <source>
        <strain evidence="1">RIFCSPHIGHO2_01_FULL_AR10_44_11</strain>
    </source>
</reference>
<accession>A0A8T4L2Y5</accession>
<reference evidence="1" key="1">
    <citation type="submission" date="2021-03" db="EMBL/GenBank/DDBJ databases">
        <authorList>
            <person name="Jaffe A."/>
        </authorList>
    </citation>
    <scope>NUCLEOTIDE SEQUENCE</scope>
    <source>
        <strain evidence="1">RIFCSPHIGHO2_01_FULL_AR10_44_11</strain>
    </source>
</reference>
<dbReference type="Proteomes" id="UP000677687">
    <property type="component" value="Unassembled WGS sequence"/>
</dbReference>
<name>A0A8T4L2Y5_9ARCH</name>
<protein>
    <submittedName>
        <fullName evidence="1">Uncharacterized protein</fullName>
    </submittedName>
</protein>
<organism evidence="1 2">
    <name type="scientific">Candidatus Iainarchaeum sp</name>
    <dbReference type="NCBI Taxonomy" id="3101447"/>
    <lineage>
        <taxon>Archaea</taxon>
        <taxon>Candidatus Iainarchaeota</taxon>
        <taxon>Candidatus Iainarchaeia</taxon>
        <taxon>Candidatus Iainarchaeales</taxon>
        <taxon>Candidatus Iainarchaeaceae</taxon>
        <taxon>Candidatus Iainarchaeum</taxon>
    </lineage>
</organism>